<keyword evidence="4" id="KW-1185">Reference proteome</keyword>
<organism evidence="3 4">
    <name type="scientific">Lepeophtheirus salmonis</name>
    <name type="common">Salmon louse</name>
    <name type="synonym">Caligus salmonis</name>
    <dbReference type="NCBI Taxonomy" id="72036"/>
    <lineage>
        <taxon>Eukaryota</taxon>
        <taxon>Metazoa</taxon>
        <taxon>Ecdysozoa</taxon>
        <taxon>Arthropoda</taxon>
        <taxon>Crustacea</taxon>
        <taxon>Multicrustacea</taxon>
        <taxon>Hexanauplia</taxon>
        <taxon>Copepoda</taxon>
        <taxon>Siphonostomatoida</taxon>
        <taxon>Caligidae</taxon>
        <taxon>Lepeophtheirus</taxon>
    </lineage>
</organism>
<reference evidence="3" key="1">
    <citation type="submission" date="2021-02" db="EMBL/GenBank/DDBJ databases">
        <authorList>
            <person name="Bekaert M."/>
        </authorList>
    </citation>
    <scope>NUCLEOTIDE SEQUENCE</scope>
    <source>
        <strain evidence="3">IoA-00</strain>
    </source>
</reference>
<name>A0A7R8CZX7_LEPSM</name>
<evidence type="ECO:0000313" key="4">
    <source>
        <dbReference type="Proteomes" id="UP000675881"/>
    </source>
</evidence>
<evidence type="ECO:0000313" key="3">
    <source>
        <dbReference type="EMBL" id="CAF2978353.1"/>
    </source>
</evidence>
<evidence type="ECO:0000256" key="2">
    <source>
        <dbReference type="SAM" id="SignalP"/>
    </source>
</evidence>
<feature type="region of interest" description="Disordered" evidence="1">
    <location>
        <begin position="189"/>
        <end position="241"/>
    </location>
</feature>
<sequence>MKKFTFNPLLIRFVLVVFAKMYEIEIIFKGESGHSTAQTLTDSIFVQEDIFYSINRKRRHLRPEDKNMTMSKNDTVDLVSSDEEDEERRERSPNRTVELSTSSSSSEEGPDEVSDEEEDEKFVTGISSPGKITTPVPESGPVQASSYVTSTPAAPTMRFSPNEEVFEGAGESEAPEEDILDELTEKHQRGVASRILDSTTDSTIVEKGDLDETLESKTTLRNANESINDPSNGNNKRKKDD</sequence>
<feature type="region of interest" description="Disordered" evidence="1">
    <location>
        <begin position="62"/>
        <end position="158"/>
    </location>
</feature>
<feature type="compositionally biased region" description="Low complexity" evidence="1">
    <location>
        <begin position="98"/>
        <end position="107"/>
    </location>
</feature>
<evidence type="ECO:0000256" key="1">
    <source>
        <dbReference type="SAM" id="MobiDB-lite"/>
    </source>
</evidence>
<proteinExistence type="predicted"/>
<feature type="compositionally biased region" description="Polar residues" evidence="1">
    <location>
        <begin position="216"/>
        <end position="234"/>
    </location>
</feature>
<dbReference type="EMBL" id="HG994585">
    <property type="protein sequence ID" value="CAF2978353.1"/>
    <property type="molecule type" value="Genomic_DNA"/>
</dbReference>
<dbReference type="AlphaFoldDB" id="A0A7R8CZX7"/>
<feature type="compositionally biased region" description="Polar residues" evidence="1">
    <location>
        <begin position="142"/>
        <end position="153"/>
    </location>
</feature>
<accession>A0A7R8CZX7</accession>
<dbReference type="Proteomes" id="UP000675881">
    <property type="component" value="Chromosome 6"/>
</dbReference>
<feature type="signal peptide" evidence="2">
    <location>
        <begin position="1"/>
        <end position="19"/>
    </location>
</feature>
<feature type="compositionally biased region" description="Acidic residues" evidence="1">
    <location>
        <begin position="108"/>
        <end position="120"/>
    </location>
</feature>
<feature type="chain" id="PRO_5044006012" evidence="2">
    <location>
        <begin position="20"/>
        <end position="241"/>
    </location>
</feature>
<protein>
    <submittedName>
        <fullName evidence="3">(salmon louse) hypothetical protein</fullName>
    </submittedName>
</protein>
<keyword evidence="2" id="KW-0732">Signal</keyword>
<dbReference type="OrthoDB" id="48306at2759"/>
<gene>
    <name evidence="3" type="ORF">LSAA_12544</name>
</gene>